<evidence type="ECO:0000313" key="1">
    <source>
        <dbReference type="EMBL" id="CCO19013.1"/>
    </source>
</evidence>
<evidence type="ECO:0008006" key="3">
    <source>
        <dbReference type="Google" id="ProtNLM"/>
    </source>
</evidence>
<accession>K8FBL0</accession>
<dbReference type="KEGG" id="bpg:Bathy12g03200"/>
<proteinExistence type="predicted"/>
<organism evidence="1 2">
    <name type="scientific">Bathycoccus prasinos</name>
    <dbReference type="NCBI Taxonomy" id="41875"/>
    <lineage>
        <taxon>Eukaryota</taxon>
        <taxon>Viridiplantae</taxon>
        <taxon>Chlorophyta</taxon>
        <taxon>Mamiellophyceae</taxon>
        <taxon>Mamiellales</taxon>
        <taxon>Bathycoccaceae</taxon>
        <taxon>Bathycoccus</taxon>
    </lineage>
</organism>
<dbReference type="InterPro" id="IPR011051">
    <property type="entry name" value="RmlC_Cupin_sf"/>
</dbReference>
<dbReference type="Gene3D" id="2.60.120.10">
    <property type="entry name" value="Jelly Rolls"/>
    <property type="match status" value="1"/>
</dbReference>
<dbReference type="AlphaFoldDB" id="K8FBL0"/>
<keyword evidence="2" id="KW-1185">Reference proteome</keyword>
<name>K8FBL0_9CHLO</name>
<dbReference type="RefSeq" id="XP_007509898.1">
    <property type="nucleotide sequence ID" value="XM_007509836.1"/>
</dbReference>
<dbReference type="Proteomes" id="UP000198341">
    <property type="component" value="Chromosome 12"/>
</dbReference>
<dbReference type="OrthoDB" id="495745at2759"/>
<reference evidence="1 2" key="1">
    <citation type="submission" date="2011-10" db="EMBL/GenBank/DDBJ databases">
        <authorList>
            <person name="Genoscope - CEA"/>
        </authorList>
    </citation>
    <scope>NUCLEOTIDE SEQUENCE [LARGE SCALE GENOMIC DNA]</scope>
    <source>
        <strain evidence="1 2">RCC 1105</strain>
    </source>
</reference>
<sequence>MSREFQFENDKSVCWKTTVRPNVPLKMHRHDRFRVVVALQGGTLKKTEENGTKTDLVFETGKAYYLPPDPPNELHADINEGDEDVVVMVCEFKNEGEPAIGAKTCSCGLGGECSCPKFTGFRLEGNLAHENWQPPTTKREEG</sequence>
<gene>
    <name evidence="1" type="ordered locus">Bathy12g03200</name>
</gene>
<dbReference type="GeneID" id="19012570"/>
<dbReference type="InterPro" id="IPR014710">
    <property type="entry name" value="RmlC-like_jellyroll"/>
</dbReference>
<protein>
    <recommendedName>
        <fullName evidence="3">Cupin 2 conserved barrel domain-containing protein</fullName>
    </recommendedName>
</protein>
<dbReference type="SUPFAM" id="SSF51182">
    <property type="entry name" value="RmlC-like cupins"/>
    <property type="match status" value="1"/>
</dbReference>
<dbReference type="EMBL" id="FO082267">
    <property type="protein sequence ID" value="CCO19013.1"/>
    <property type="molecule type" value="Genomic_DNA"/>
</dbReference>
<evidence type="ECO:0000313" key="2">
    <source>
        <dbReference type="Proteomes" id="UP000198341"/>
    </source>
</evidence>